<dbReference type="PANTHER" id="PTHR43826">
    <property type="entry name" value="GLUCOSE-6-PHOSPHATE EXCHANGER SLC37A4"/>
    <property type="match status" value="1"/>
</dbReference>
<evidence type="ECO:0000313" key="7">
    <source>
        <dbReference type="EMBL" id="RHB36483.1"/>
    </source>
</evidence>
<keyword evidence="3 5" id="KW-1133">Transmembrane helix</keyword>
<organism evidence="7 8">
    <name type="scientific">Bacteroides nordii</name>
    <dbReference type="NCBI Taxonomy" id="291645"/>
    <lineage>
        <taxon>Bacteria</taxon>
        <taxon>Pseudomonadati</taxon>
        <taxon>Bacteroidota</taxon>
        <taxon>Bacteroidia</taxon>
        <taxon>Bacteroidales</taxon>
        <taxon>Bacteroidaceae</taxon>
        <taxon>Bacteroides</taxon>
    </lineage>
</organism>
<dbReference type="AlphaFoldDB" id="A0A413VSE9"/>
<dbReference type="InterPro" id="IPR036259">
    <property type="entry name" value="MFS_trans_sf"/>
</dbReference>
<feature type="transmembrane region" description="Helical" evidence="5">
    <location>
        <begin position="107"/>
        <end position="128"/>
    </location>
</feature>
<evidence type="ECO:0000256" key="5">
    <source>
        <dbReference type="SAM" id="Phobius"/>
    </source>
</evidence>
<feature type="transmembrane region" description="Helical" evidence="5">
    <location>
        <begin position="399"/>
        <end position="418"/>
    </location>
</feature>
<keyword evidence="4 5" id="KW-0472">Membrane</keyword>
<feature type="domain" description="Major facilitator superfamily (MFS) profile" evidence="6">
    <location>
        <begin position="16"/>
        <end position="422"/>
    </location>
</feature>
<protein>
    <submittedName>
        <fullName evidence="7">MFS transporter</fullName>
    </submittedName>
</protein>
<dbReference type="InterPro" id="IPR051337">
    <property type="entry name" value="OPA_Antiporter"/>
</dbReference>
<evidence type="ECO:0000259" key="6">
    <source>
        <dbReference type="PROSITE" id="PS50850"/>
    </source>
</evidence>
<name>A0A413VSE9_9BACE</name>
<evidence type="ECO:0000256" key="4">
    <source>
        <dbReference type="ARBA" id="ARBA00023136"/>
    </source>
</evidence>
<keyword evidence="2 5" id="KW-0812">Transmembrane</keyword>
<dbReference type="PROSITE" id="PS50850">
    <property type="entry name" value="MFS"/>
    <property type="match status" value="1"/>
</dbReference>
<feature type="transmembrane region" description="Helical" evidence="5">
    <location>
        <begin position="357"/>
        <end position="379"/>
    </location>
</feature>
<comment type="caution">
    <text evidence="7">The sequence shown here is derived from an EMBL/GenBank/DDBJ whole genome shotgun (WGS) entry which is preliminary data.</text>
</comment>
<feature type="transmembrane region" description="Helical" evidence="5">
    <location>
        <begin position="140"/>
        <end position="164"/>
    </location>
</feature>
<evidence type="ECO:0000256" key="2">
    <source>
        <dbReference type="ARBA" id="ARBA00022692"/>
    </source>
</evidence>
<feature type="transmembrane region" description="Helical" evidence="5">
    <location>
        <begin position="259"/>
        <end position="282"/>
    </location>
</feature>
<feature type="transmembrane region" description="Helical" evidence="5">
    <location>
        <begin position="12"/>
        <end position="34"/>
    </location>
</feature>
<sequence length="422" mass="45943">MNQTQQNQTNRTKWAVFTAATLGYGLFYVCRLSLNVVKKPIVDTGYLTETELGIIGSALFFSYAIGKFVNGFLADRVNVRYLMAGGLLIATLVNAALGFAVPFWAFVILWAVNGWFQSVGGPCSVIALNRWFTEKERGTVYGFWSASHNIGEALTFIFTSFIVGALGWQWGFMSAACLGAAGVALIFIFLKPAPPEWKAIPSDSAEKQTASSVKSKQLEVLKSPMIWMLALASAFMYISRYAVNSWGVYYFEIEKGYNIVTASTLVSVSSVCGIVGTVFSGLLSDKLFHSNRTIPACLFSLLNLLALVLFLFGPQHCEVLDIISMILFGISIGILLCFLGGLMAIDIAPKEATGAAVGVIGIASYIAAGLQDVVSGFLIESRKVIIDGNPIYDFSAIRIFWLSAAFISLLFLIIIWSAKRKN</sequence>
<dbReference type="Proteomes" id="UP000284379">
    <property type="component" value="Unassembled WGS sequence"/>
</dbReference>
<feature type="transmembrane region" description="Helical" evidence="5">
    <location>
        <begin position="54"/>
        <end position="74"/>
    </location>
</feature>
<feature type="transmembrane region" description="Helical" evidence="5">
    <location>
        <begin position="294"/>
        <end position="313"/>
    </location>
</feature>
<dbReference type="RefSeq" id="WP_002558520.1">
    <property type="nucleotide sequence ID" value="NZ_CABJFV010000004.1"/>
</dbReference>
<comment type="subcellular location">
    <subcellularLocation>
        <location evidence="1">Endomembrane system</location>
        <topology evidence="1">Multi-pass membrane protein</topology>
    </subcellularLocation>
</comment>
<dbReference type="CDD" id="cd17312">
    <property type="entry name" value="MFS_OPA_SLC37"/>
    <property type="match status" value="1"/>
</dbReference>
<dbReference type="InterPro" id="IPR011701">
    <property type="entry name" value="MFS"/>
</dbReference>
<evidence type="ECO:0000256" key="3">
    <source>
        <dbReference type="ARBA" id="ARBA00022989"/>
    </source>
</evidence>
<evidence type="ECO:0000256" key="1">
    <source>
        <dbReference type="ARBA" id="ARBA00004127"/>
    </source>
</evidence>
<feature type="transmembrane region" description="Helical" evidence="5">
    <location>
        <begin position="81"/>
        <end position="101"/>
    </location>
</feature>
<dbReference type="PANTHER" id="PTHR43826:SF7">
    <property type="entry name" value="PROTEIN UHPC, PUTATIVE-RELATED"/>
    <property type="match status" value="1"/>
</dbReference>
<dbReference type="EMBL" id="QSGO01000004">
    <property type="protein sequence ID" value="RHB36483.1"/>
    <property type="molecule type" value="Genomic_DNA"/>
</dbReference>
<proteinExistence type="predicted"/>
<dbReference type="GO" id="GO:0035435">
    <property type="term" value="P:phosphate ion transmembrane transport"/>
    <property type="evidence" value="ECO:0007669"/>
    <property type="project" value="TreeGrafter"/>
</dbReference>
<dbReference type="GeneID" id="69504377"/>
<dbReference type="InterPro" id="IPR020846">
    <property type="entry name" value="MFS_dom"/>
</dbReference>
<feature type="transmembrane region" description="Helical" evidence="5">
    <location>
        <begin position="319"/>
        <end position="345"/>
    </location>
</feature>
<dbReference type="SUPFAM" id="SSF103473">
    <property type="entry name" value="MFS general substrate transporter"/>
    <property type="match status" value="1"/>
</dbReference>
<evidence type="ECO:0000313" key="8">
    <source>
        <dbReference type="Proteomes" id="UP000284379"/>
    </source>
</evidence>
<dbReference type="GO" id="GO:0005886">
    <property type="term" value="C:plasma membrane"/>
    <property type="evidence" value="ECO:0007669"/>
    <property type="project" value="TreeGrafter"/>
</dbReference>
<dbReference type="PIRSF" id="PIRSF002808">
    <property type="entry name" value="Hexose_phosphate_transp"/>
    <property type="match status" value="1"/>
</dbReference>
<reference evidence="7 8" key="1">
    <citation type="submission" date="2018-08" db="EMBL/GenBank/DDBJ databases">
        <title>A genome reference for cultivated species of the human gut microbiota.</title>
        <authorList>
            <person name="Zou Y."/>
            <person name="Xue W."/>
            <person name="Luo G."/>
        </authorList>
    </citation>
    <scope>NUCLEOTIDE SEQUENCE [LARGE SCALE GENOMIC DNA]</scope>
    <source>
        <strain evidence="7 8">AM40-30BH</strain>
    </source>
</reference>
<dbReference type="GO" id="GO:0012505">
    <property type="term" value="C:endomembrane system"/>
    <property type="evidence" value="ECO:0007669"/>
    <property type="project" value="UniProtKB-SubCell"/>
</dbReference>
<accession>A0A413VSE9</accession>
<dbReference type="GO" id="GO:0061513">
    <property type="term" value="F:glucose 6-phosphate:phosphate antiporter activity"/>
    <property type="evidence" value="ECO:0007669"/>
    <property type="project" value="TreeGrafter"/>
</dbReference>
<dbReference type="InterPro" id="IPR000849">
    <property type="entry name" value="Sugar_P_transporter"/>
</dbReference>
<dbReference type="Gene3D" id="1.20.1250.20">
    <property type="entry name" value="MFS general substrate transporter like domains"/>
    <property type="match status" value="2"/>
</dbReference>
<feature type="transmembrane region" description="Helical" evidence="5">
    <location>
        <begin position="170"/>
        <end position="190"/>
    </location>
</feature>
<gene>
    <name evidence="7" type="ORF">DW888_07585</name>
</gene>
<dbReference type="Pfam" id="PF07690">
    <property type="entry name" value="MFS_1"/>
    <property type="match status" value="1"/>
</dbReference>
<feature type="transmembrane region" description="Helical" evidence="5">
    <location>
        <begin position="220"/>
        <end position="239"/>
    </location>
</feature>